<dbReference type="SUPFAM" id="SSF55874">
    <property type="entry name" value="ATPase domain of HSP90 chaperone/DNA topoisomerase II/histidine kinase"/>
    <property type="match status" value="1"/>
</dbReference>
<dbReference type="AlphaFoldDB" id="A0A420XTY6"/>
<reference evidence="3 4" key="1">
    <citation type="submission" date="2018-10" db="EMBL/GenBank/DDBJ databases">
        <title>Genomic Encyclopedia of Archaeal and Bacterial Type Strains, Phase II (KMG-II): from individual species to whole genera.</title>
        <authorList>
            <person name="Goeker M."/>
        </authorList>
    </citation>
    <scope>NUCLEOTIDE SEQUENCE [LARGE SCALE GENOMIC DNA]</scope>
    <source>
        <strain evidence="3 4">RP-AC37</strain>
    </source>
</reference>
<protein>
    <submittedName>
        <fullName evidence="3">Anti-sigma regulatory factor (Ser/Thr protein kinase)</fullName>
    </submittedName>
</protein>
<keyword evidence="1" id="KW-0418">Kinase</keyword>
<gene>
    <name evidence="3" type="ORF">CLV35_0721</name>
</gene>
<keyword evidence="4" id="KW-1185">Reference proteome</keyword>
<dbReference type="InParanoid" id="A0A420XTY6"/>
<dbReference type="CDD" id="cd16936">
    <property type="entry name" value="HATPase_RsbW-like"/>
    <property type="match status" value="1"/>
</dbReference>
<dbReference type="Proteomes" id="UP000281955">
    <property type="component" value="Unassembled WGS sequence"/>
</dbReference>
<accession>A0A420XTY6</accession>
<dbReference type="PANTHER" id="PTHR35526:SF3">
    <property type="entry name" value="ANTI-SIGMA-F FACTOR RSBW"/>
    <property type="match status" value="1"/>
</dbReference>
<comment type="caution">
    <text evidence="3">The sequence shown here is derived from an EMBL/GenBank/DDBJ whole genome shotgun (WGS) entry which is preliminary data.</text>
</comment>
<dbReference type="EMBL" id="RBWV01000009">
    <property type="protein sequence ID" value="RKS80295.1"/>
    <property type="molecule type" value="Genomic_DNA"/>
</dbReference>
<name>A0A420XTY6_9ACTN</name>
<proteinExistence type="predicted"/>
<evidence type="ECO:0000313" key="4">
    <source>
        <dbReference type="Proteomes" id="UP000281955"/>
    </source>
</evidence>
<keyword evidence="1" id="KW-0723">Serine/threonine-protein kinase</keyword>
<evidence type="ECO:0000259" key="2">
    <source>
        <dbReference type="Pfam" id="PF13581"/>
    </source>
</evidence>
<feature type="domain" description="Histidine kinase/HSP90-like ATPase" evidence="2">
    <location>
        <begin position="16"/>
        <end position="132"/>
    </location>
</feature>
<dbReference type="InterPro" id="IPR003594">
    <property type="entry name" value="HATPase_dom"/>
</dbReference>
<evidence type="ECO:0000313" key="3">
    <source>
        <dbReference type="EMBL" id="RKS80295.1"/>
    </source>
</evidence>
<organism evidence="3 4">
    <name type="scientific">Motilibacter peucedani</name>
    <dbReference type="NCBI Taxonomy" id="598650"/>
    <lineage>
        <taxon>Bacteria</taxon>
        <taxon>Bacillati</taxon>
        <taxon>Actinomycetota</taxon>
        <taxon>Actinomycetes</taxon>
        <taxon>Motilibacterales</taxon>
        <taxon>Motilibacteraceae</taxon>
        <taxon>Motilibacter</taxon>
    </lineage>
</organism>
<dbReference type="PANTHER" id="PTHR35526">
    <property type="entry name" value="ANTI-SIGMA-F FACTOR RSBW-RELATED"/>
    <property type="match status" value="1"/>
</dbReference>
<dbReference type="GO" id="GO:0004674">
    <property type="term" value="F:protein serine/threonine kinase activity"/>
    <property type="evidence" value="ECO:0007669"/>
    <property type="project" value="UniProtKB-KW"/>
</dbReference>
<keyword evidence="1" id="KW-0808">Transferase</keyword>
<dbReference type="InterPro" id="IPR036890">
    <property type="entry name" value="HATPase_C_sf"/>
</dbReference>
<dbReference type="Gene3D" id="3.30.565.10">
    <property type="entry name" value="Histidine kinase-like ATPase, C-terminal domain"/>
    <property type="match status" value="1"/>
</dbReference>
<sequence length="147" mass="15775">MLVVPDAVGTGEISVPHDSASVREARSRVQDDLARRGVDDDVVDVSVLVLSEMVSNALKHARPLPDGKVRVSWALEDGRLALQVTDGGGVTRPRLQQQSATSAGGRGLGVVRRLSADWGVREQGPETTVWAVIDLDARTVRRSSDRS</sequence>
<dbReference type="Pfam" id="PF13581">
    <property type="entry name" value="HATPase_c_2"/>
    <property type="match status" value="1"/>
</dbReference>
<evidence type="ECO:0000256" key="1">
    <source>
        <dbReference type="ARBA" id="ARBA00022527"/>
    </source>
</evidence>
<dbReference type="OrthoDB" id="3473090at2"/>
<dbReference type="InterPro" id="IPR050267">
    <property type="entry name" value="Anti-sigma-factor_SerPK"/>
</dbReference>